<evidence type="ECO:0000313" key="3">
    <source>
        <dbReference type="Proteomes" id="UP001172217"/>
    </source>
</evidence>
<evidence type="ECO:0000313" key="2">
    <source>
        <dbReference type="EMBL" id="MDN7527679.1"/>
    </source>
</evidence>
<keyword evidence="1" id="KW-0812">Transmembrane</keyword>
<name>A0ABT8P1N7_9BURK</name>
<keyword evidence="3" id="KW-1185">Reference proteome</keyword>
<evidence type="ECO:0008006" key="4">
    <source>
        <dbReference type="Google" id="ProtNLM"/>
    </source>
</evidence>
<dbReference type="RefSeq" id="WP_301771257.1">
    <property type="nucleotide sequence ID" value="NZ_JAUJQL010000023.1"/>
</dbReference>
<feature type="transmembrane region" description="Helical" evidence="1">
    <location>
        <begin position="44"/>
        <end position="60"/>
    </location>
</feature>
<proteinExistence type="predicted"/>
<gene>
    <name evidence="2" type="ORF">QZM70_32525</name>
</gene>
<reference evidence="2" key="1">
    <citation type="submission" date="2023-07" db="EMBL/GenBank/DDBJ databases">
        <title>A collection of bacterial strains from the Burkholderia cepacia Research Laboratory and Repository.</title>
        <authorList>
            <person name="Lipuma J."/>
            <person name="Spilker T."/>
            <person name="Caverly L."/>
        </authorList>
    </citation>
    <scope>NUCLEOTIDE SEQUENCE</scope>
    <source>
        <strain evidence="2">AU45194</strain>
    </source>
</reference>
<keyword evidence="1" id="KW-0472">Membrane</keyword>
<dbReference type="Proteomes" id="UP001172217">
    <property type="component" value="Unassembled WGS sequence"/>
</dbReference>
<comment type="caution">
    <text evidence="2">The sequence shown here is derived from an EMBL/GenBank/DDBJ whole genome shotgun (WGS) entry which is preliminary data.</text>
</comment>
<evidence type="ECO:0000256" key="1">
    <source>
        <dbReference type="SAM" id="Phobius"/>
    </source>
</evidence>
<feature type="transmembrane region" description="Helical" evidence="1">
    <location>
        <begin position="72"/>
        <end position="93"/>
    </location>
</feature>
<protein>
    <recommendedName>
        <fullName evidence="4">Lipoprotein</fullName>
    </recommendedName>
</protein>
<sequence length="177" mass="19365">MTENNGVKTMENTLKRPMFQLSIGGLLGLGAVSAIEARSWGSFLSAALMAFYLFAFAASRQAAKASKPPIRLAGNIITALCVVLLLGTFLLVAERVYLVNGSSYPRWLARDIGAANYAELDRLHGTECKGESMEIYGKRSSQWVIRCGFTWMGGRTYISSTNPYGHMLDDIKAEGKQ</sequence>
<keyword evidence="1" id="KW-1133">Transmembrane helix</keyword>
<dbReference type="EMBL" id="JAUJQL010000023">
    <property type="protein sequence ID" value="MDN7527679.1"/>
    <property type="molecule type" value="Genomic_DNA"/>
</dbReference>
<organism evidence="2 3">
    <name type="scientific">Burkholderia orbicola</name>
    <dbReference type="NCBI Taxonomy" id="2978683"/>
    <lineage>
        <taxon>Bacteria</taxon>
        <taxon>Pseudomonadati</taxon>
        <taxon>Pseudomonadota</taxon>
        <taxon>Betaproteobacteria</taxon>
        <taxon>Burkholderiales</taxon>
        <taxon>Burkholderiaceae</taxon>
        <taxon>Burkholderia</taxon>
        <taxon>Burkholderia cepacia complex</taxon>
    </lineage>
</organism>
<accession>A0ABT8P1N7</accession>